<evidence type="ECO:0000313" key="1">
    <source>
        <dbReference type="EMBL" id="PZQ66638.1"/>
    </source>
</evidence>
<gene>
    <name evidence="1" type="ORF">DI563_22950</name>
</gene>
<evidence type="ECO:0008006" key="3">
    <source>
        <dbReference type="Google" id="ProtNLM"/>
    </source>
</evidence>
<dbReference type="Proteomes" id="UP000249135">
    <property type="component" value="Unassembled WGS sequence"/>
</dbReference>
<accession>A0A2W5PPL1</accession>
<reference evidence="1 2" key="1">
    <citation type="submission" date="2017-08" db="EMBL/GenBank/DDBJ databases">
        <title>Infants hospitalized years apart are colonized by the same room-sourced microbial strains.</title>
        <authorList>
            <person name="Brooks B."/>
            <person name="Olm M.R."/>
            <person name="Firek B.A."/>
            <person name="Baker R."/>
            <person name="Thomas B.C."/>
            <person name="Morowitz M.J."/>
            <person name="Banfield J.F."/>
        </authorList>
    </citation>
    <scope>NUCLEOTIDE SEQUENCE [LARGE SCALE GENOMIC DNA]</scope>
    <source>
        <strain evidence="1">S2_005_003_R2_41</strain>
    </source>
</reference>
<organism evidence="1 2">
    <name type="scientific">Variovorax paradoxus</name>
    <dbReference type="NCBI Taxonomy" id="34073"/>
    <lineage>
        <taxon>Bacteria</taxon>
        <taxon>Pseudomonadati</taxon>
        <taxon>Pseudomonadota</taxon>
        <taxon>Betaproteobacteria</taxon>
        <taxon>Burkholderiales</taxon>
        <taxon>Comamonadaceae</taxon>
        <taxon>Variovorax</taxon>
    </lineage>
</organism>
<protein>
    <recommendedName>
        <fullName evidence="3">Carboxypeptidase regulatory-like domain-containing protein</fullName>
    </recommendedName>
</protein>
<sequence length="134" mass="13684">MTAPAPVMPAQPAVAPGAPAAPMAATGLPRMRGEGNARYVCGGIGSDESTAMRAAMKDHPLSLLFARPDGAYLANVDVDIKGEGGSALRLRADGPVCLVDLPAGKYTIDASTEGRSKSQSVTLGGGPRTVDFRF</sequence>
<comment type="caution">
    <text evidence="1">The sequence shown here is derived from an EMBL/GenBank/DDBJ whole genome shotgun (WGS) entry which is preliminary data.</text>
</comment>
<name>A0A2W5PPL1_VARPD</name>
<dbReference type="AlphaFoldDB" id="A0A2W5PPL1"/>
<proteinExistence type="predicted"/>
<dbReference type="EMBL" id="QFPP01000401">
    <property type="protein sequence ID" value="PZQ66638.1"/>
    <property type="molecule type" value="Genomic_DNA"/>
</dbReference>
<evidence type="ECO:0000313" key="2">
    <source>
        <dbReference type="Proteomes" id="UP000249135"/>
    </source>
</evidence>